<keyword evidence="7 9" id="KW-0057">Aromatic amino acid biosynthesis</keyword>
<comment type="caution">
    <text evidence="11">The sequence shown here is derived from an EMBL/GenBank/DDBJ whole genome shotgun (WGS) entry which is preliminary data.</text>
</comment>
<dbReference type="Pfam" id="PF00697">
    <property type="entry name" value="PRAI"/>
    <property type="match status" value="1"/>
</dbReference>
<evidence type="ECO:0000256" key="6">
    <source>
        <dbReference type="ARBA" id="ARBA00022822"/>
    </source>
</evidence>
<organism evidence="11 12">
    <name type="scientific">Zhongshania arctica</name>
    <dbReference type="NCBI Taxonomy" id="3238302"/>
    <lineage>
        <taxon>Bacteria</taxon>
        <taxon>Pseudomonadati</taxon>
        <taxon>Pseudomonadota</taxon>
        <taxon>Gammaproteobacteria</taxon>
        <taxon>Cellvibrionales</taxon>
        <taxon>Spongiibacteraceae</taxon>
        <taxon>Zhongshania</taxon>
    </lineage>
</organism>
<dbReference type="EMBL" id="JBFRYB010000001">
    <property type="protein sequence ID" value="MEX1665714.1"/>
    <property type="molecule type" value="Genomic_DNA"/>
</dbReference>
<gene>
    <name evidence="9" type="primary">trpF</name>
    <name evidence="11" type="ORF">AB4875_09430</name>
</gene>
<dbReference type="CDD" id="cd00405">
    <property type="entry name" value="PRAI"/>
    <property type="match status" value="1"/>
</dbReference>
<proteinExistence type="inferred from homology"/>
<dbReference type="SUPFAM" id="SSF51366">
    <property type="entry name" value="Ribulose-phoshate binding barrel"/>
    <property type="match status" value="1"/>
</dbReference>
<keyword evidence="6 9" id="KW-0822">Tryptophan biosynthesis</keyword>
<reference evidence="11 12" key="1">
    <citation type="journal article" date="2011" name="Int. J. Syst. Evol. Microbiol.">
        <title>Zhongshania antarctica gen. nov., sp. nov. and Zhongshania guokunii sp. nov., gammaproteobacteria respectively isolated from coastal attached (fast) ice and surface seawater of the Antarctic.</title>
        <authorList>
            <person name="Li H.J."/>
            <person name="Zhang X.Y."/>
            <person name="Chen C.X."/>
            <person name="Zhang Y.J."/>
            <person name="Gao Z.M."/>
            <person name="Yu Y."/>
            <person name="Chen X.L."/>
            <person name="Chen B."/>
            <person name="Zhang Y.Z."/>
        </authorList>
    </citation>
    <scope>NUCLEOTIDE SEQUENCE [LARGE SCALE GENOMIC DNA]</scope>
    <source>
        <strain evidence="11 12">R06B22</strain>
    </source>
</reference>
<dbReference type="EC" id="5.3.1.24" evidence="3 9"/>
<evidence type="ECO:0000313" key="12">
    <source>
        <dbReference type="Proteomes" id="UP001557484"/>
    </source>
</evidence>
<evidence type="ECO:0000256" key="3">
    <source>
        <dbReference type="ARBA" id="ARBA00012572"/>
    </source>
</evidence>
<feature type="domain" description="N-(5'phosphoribosyl) anthranilate isomerase (PRAI)" evidence="10">
    <location>
        <begin position="6"/>
        <end position="201"/>
    </location>
</feature>
<dbReference type="NCBIfam" id="NF002298">
    <property type="entry name" value="PRK01222.1-4"/>
    <property type="match status" value="1"/>
</dbReference>
<evidence type="ECO:0000259" key="10">
    <source>
        <dbReference type="Pfam" id="PF00697"/>
    </source>
</evidence>
<dbReference type="Proteomes" id="UP001557484">
    <property type="component" value="Unassembled WGS sequence"/>
</dbReference>
<accession>A0ABV3TWV1</accession>
<dbReference type="Gene3D" id="3.20.20.70">
    <property type="entry name" value="Aldolase class I"/>
    <property type="match status" value="1"/>
</dbReference>
<dbReference type="HAMAP" id="MF_00135">
    <property type="entry name" value="PRAI"/>
    <property type="match status" value="1"/>
</dbReference>
<name>A0ABV3TWV1_9GAMM</name>
<dbReference type="InterPro" id="IPR044643">
    <property type="entry name" value="TrpF_fam"/>
</dbReference>
<dbReference type="PANTHER" id="PTHR42894">
    <property type="entry name" value="N-(5'-PHOSPHORIBOSYL)ANTHRANILATE ISOMERASE"/>
    <property type="match status" value="1"/>
</dbReference>
<evidence type="ECO:0000256" key="5">
    <source>
        <dbReference type="ARBA" id="ARBA00022605"/>
    </source>
</evidence>
<dbReference type="GO" id="GO:0004640">
    <property type="term" value="F:phosphoribosylanthranilate isomerase activity"/>
    <property type="evidence" value="ECO:0007669"/>
    <property type="project" value="UniProtKB-EC"/>
</dbReference>
<evidence type="ECO:0000256" key="8">
    <source>
        <dbReference type="ARBA" id="ARBA00023235"/>
    </source>
</evidence>
<sequence>MFRTRVKICGITRAEDALAAIDAGADALGFVFYPKSPRVISIEQAANIMSMLPPFVSKVGLFVNADAAEIREVLACCPLDVLQFHGDESAEFCASFAMPYMKALRMRDDLDLSAAIRSYSAASALLLDSYKPGVPGGTGESFDWQRIPSNIDIPVVLAGGLKPSNASAAIAACHPYALDVSGGVELAPGIKCAQKMTEFITAIRCADRRED</sequence>
<evidence type="ECO:0000256" key="1">
    <source>
        <dbReference type="ARBA" id="ARBA00001164"/>
    </source>
</evidence>
<dbReference type="InterPro" id="IPR001240">
    <property type="entry name" value="PRAI_dom"/>
</dbReference>
<keyword evidence="5 9" id="KW-0028">Amino-acid biosynthesis</keyword>
<dbReference type="PANTHER" id="PTHR42894:SF1">
    <property type="entry name" value="N-(5'-PHOSPHORIBOSYL)ANTHRANILATE ISOMERASE"/>
    <property type="match status" value="1"/>
</dbReference>
<keyword evidence="12" id="KW-1185">Reference proteome</keyword>
<comment type="similarity">
    <text evidence="9">Belongs to the TrpF family.</text>
</comment>
<dbReference type="RefSeq" id="WP_368375811.1">
    <property type="nucleotide sequence ID" value="NZ_JBFRYB010000001.1"/>
</dbReference>
<comment type="pathway">
    <text evidence="2 9">Amino-acid biosynthesis; L-tryptophan biosynthesis; L-tryptophan from chorismate: step 3/5.</text>
</comment>
<evidence type="ECO:0000256" key="4">
    <source>
        <dbReference type="ARBA" id="ARBA00022272"/>
    </source>
</evidence>
<evidence type="ECO:0000256" key="9">
    <source>
        <dbReference type="HAMAP-Rule" id="MF_00135"/>
    </source>
</evidence>
<protein>
    <recommendedName>
        <fullName evidence="4 9">N-(5'-phosphoribosyl)anthranilate isomerase</fullName>
        <shortName evidence="9">PRAI</shortName>
        <ecNumber evidence="3 9">5.3.1.24</ecNumber>
    </recommendedName>
</protein>
<dbReference type="InterPro" id="IPR011060">
    <property type="entry name" value="RibuloseP-bd_barrel"/>
</dbReference>
<evidence type="ECO:0000256" key="7">
    <source>
        <dbReference type="ARBA" id="ARBA00023141"/>
    </source>
</evidence>
<comment type="catalytic activity">
    <reaction evidence="1 9">
        <text>N-(5-phospho-beta-D-ribosyl)anthranilate = 1-(2-carboxyphenylamino)-1-deoxy-D-ribulose 5-phosphate</text>
        <dbReference type="Rhea" id="RHEA:21540"/>
        <dbReference type="ChEBI" id="CHEBI:18277"/>
        <dbReference type="ChEBI" id="CHEBI:58613"/>
        <dbReference type="EC" id="5.3.1.24"/>
    </reaction>
</comment>
<keyword evidence="8 9" id="KW-0413">Isomerase</keyword>
<evidence type="ECO:0000313" key="11">
    <source>
        <dbReference type="EMBL" id="MEX1665714.1"/>
    </source>
</evidence>
<dbReference type="InterPro" id="IPR013785">
    <property type="entry name" value="Aldolase_TIM"/>
</dbReference>
<dbReference type="NCBIfam" id="NF002299">
    <property type="entry name" value="PRK01222.1-6"/>
    <property type="match status" value="1"/>
</dbReference>
<evidence type="ECO:0000256" key="2">
    <source>
        <dbReference type="ARBA" id="ARBA00004664"/>
    </source>
</evidence>